<sequence>MNKILTGSIAGAAGIVLLLGGAGTFALWNDTVAIAGATITAGTLTVEAEEGTWADQDDDAITSIDEYLIVPGDILTYESVLNVDAQGDNILAQIVIDHGSIISDDVEANLALEELLTKATTVEVVEGGGVGASVGVGRTGFDLTAGEHELLVTVTIAFPEDAAVDDDAKTGAVYLSGLAVILSQTL</sequence>
<proteinExistence type="predicted"/>
<dbReference type="NCBIfam" id="TIGR04089">
    <property type="entry name" value="exp_by_SipW_III"/>
    <property type="match status" value="1"/>
</dbReference>
<keyword evidence="3" id="KW-1185">Reference proteome</keyword>
<dbReference type="AlphaFoldDB" id="A0A1I2YML0"/>
<organism evidence="2 4">
    <name type="scientific">Cryobacterium levicorallinum</name>
    <dbReference type="NCBI Taxonomy" id="995038"/>
    <lineage>
        <taxon>Bacteria</taxon>
        <taxon>Bacillati</taxon>
        <taxon>Actinomycetota</taxon>
        <taxon>Actinomycetes</taxon>
        <taxon>Micrococcales</taxon>
        <taxon>Microbacteriaceae</taxon>
        <taxon>Cryobacterium</taxon>
    </lineage>
</organism>
<dbReference type="InterPro" id="IPR024006">
    <property type="entry name" value="Alt_signal_exp_actinobact"/>
</dbReference>
<reference evidence="1 3" key="1">
    <citation type="submission" date="2016-10" db="EMBL/GenBank/DDBJ databases">
        <authorList>
            <person name="Varghese N."/>
            <person name="Submissions S."/>
        </authorList>
    </citation>
    <scope>NUCLEOTIDE SEQUENCE [LARGE SCALE GENOMIC DNA]</scope>
    <source>
        <strain evidence="1 3">GMCC 1.11211</strain>
    </source>
</reference>
<dbReference type="InterPro" id="IPR023833">
    <property type="entry name" value="Signal_pept_SipW-depend-type"/>
</dbReference>
<gene>
    <name evidence="2" type="ORF">E3O11_06070</name>
    <name evidence="1" type="ORF">SAMN05216274_102201</name>
</gene>
<evidence type="ECO:0000313" key="3">
    <source>
        <dbReference type="Proteomes" id="UP000199681"/>
    </source>
</evidence>
<dbReference type="STRING" id="995038.SAMN05216274_102201"/>
<dbReference type="RefSeq" id="WP_092448377.1">
    <property type="nucleotide sequence ID" value="NZ_BKAC01000012.1"/>
</dbReference>
<comment type="caution">
    <text evidence="2">The sequence shown here is derived from an EMBL/GenBank/DDBJ whole genome shotgun (WGS) entry which is preliminary data.</text>
</comment>
<dbReference type="Proteomes" id="UP000199681">
    <property type="component" value="Unassembled WGS sequence"/>
</dbReference>
<dbReference type="NCBIfam" id="TIGR04088">
    <property type="entry name" value="cognate_SipW"/>
    <property type="match status" value="1"/>
</dbReference>
<evidence type="ECO:0000313" key="4">
    <source>
        <dbReference type="Proteomes" id="UP000297963"/>
    </source>
</evidence>
<name>A0A1I2YML0_9MICO</name>
<dbReference type="EMBL" id="FOPW01000002">
    <property type="protein sequence ID" value="SFH26882.1"/>
    <property type="molecule type" value="Genomic_DNA"/>
</dbReference>
<evidence type="ECO:0000313" key="1">
    <source>
        <dbReference type="EMBL" id="SFH26882.1"/>
    </source>
</evidence>
<reference evidence="2 4" key="2">
    <citation type="submission" date="2019-03" db="EMBL/GenBank/DDBJ databases">
        <title>Genomics of glacier-inhabiting Cryobacterium strains.</title>
        <authorList>
            <person name="Liu Q."/>
            <person name="Xin Y.-H."/>
        </authorList>
    </citation>
    <scope>NUCLEOTIDE SEQUENCE [LARGE SCALE GENOMIC DNA]</scope>
    <source>
        <strain evidence="2 4">Hh34</strain>
    </source>
</reference>
<protein>
    <submittedName>
        <fullName evidence="1">Alternate signal-mediated exported protein, RER_14450 family</fullName>
    </submittedName>
    <submittedName>
        <fullName evidence="2">Alternate-type signal peptide domain-containing protein</fullName>
    </submittedName>
</protein>
<dbReference type="EMBL" id="SOFE01000011">
    <property type="protein sequence ID" value="TFB86060.1"/>
    <property type="molecule type" value="Genomic_DNA"/>
</dbReference>
<dbReference type="Proteomes" id="UP000297963">
    <property type="component" value="Unassembled WGS sequence"/>
</dbReference>
<evidence type="ECO:0000313" key="2">
    <source>
        <dbReference type="EMBL" id="TFB86060.1"/>
    </source>
</evidence>
<accession>A0A1I2YML0</accession>